<comment type="similarity">
    <text evidence="2 8">Belongs to the Aux/IAA family.</text>
</comment>
<evidence type="ECO:0000313" key="12">
    <source>
        <dbReference type="Proteomes" id="UP000594638"/>
    </source>
</evidence>
<dbReference type="FunFam" id="3.10.20.90:FF:000078">
    <property type="entry name" value="Auxin-responsive protein"/>
    <property type="match status" value="1"/>
</dbReference>
<evidence type="ECO:0000256" key="4">
    <source>
        <dbReference type="ARBA" id="ARBA00023015"/>
    </source>
</evidence>
<protein>
    <recommendedName>
        <fullName evidence="8">Auxin-responsive protein</fullName>
    </recommendedName>
</protein>
<dbReference type="Pfam" id="PF02309">
    <property type="entry name" value="AUX_IAA"/>
    <property type="match status" value="1"/>
</dbReference>
<dbReference type="PANTHER" id="PTHR31734">
    <property type="entry name" value="AUXIN-RESPONSIVE PROTEIN IAA17"/>
    <property type="match status" value="1"/>
</dbReference>
<evidence type="ECO:0000256" key="2">
    <source>
        <dbReference type="ARBA" id="ARBA00006728"/>
    </source>
</evidence>
<dbReference type="InterPro" id="IPR053793">
    <property type="entry name" value="PB1-like"/>
</dbReference>
<feature type="domain" description="PB1" evidence="10">
    <location>
        <begin position="253"/>
        <end position="355"/>
    </location>
</feature>
<proteinExistence type="inferred from homology"/>
<evidence type="ECO:0000256" key="8">
    <source>
        <dbReference type="RuleBase" id="RU004549"/>
    </source>
</evidence>
<keyword evidence="12" id="KW-1185">Reference proteome</keyword>
<dbReference type="InterPro" id="IPR003311">
    <property type="entry name" value="AUX_IAA"/>
</dbReference>
<dbReference type="Proteomes" id="UP000594638">
    <property type="component" value="Unassembled WGS sequence"/>
</dbReference>
<comment type="function">
    <text evidence="8">Aux/IAA proteins are short-lived transcriptional factors that function as repressors of early auxin response genes at low auxin concentrations.</text>
</comment>
<dbReference type="GO" id="GO:0009734">
    <property type="term" value="P:auxin-activated signaling pathway"/>
    <property type="evidence" value="ECO:0007669"/>
    <property type="project" value="UniProtKB-UniRule"/>
</dbReference>
<keyword evidence="6 8" id="KW-0539">Nucleus</keyword>
<dbReference type="EMBL" id="CACTIH010005430">
    <property type="protein sequence ID" value="CAA2992082.1"/>
    <property type="molecule type" value="Genomic_DNA"/>
</dbReference>
<keyword evidence="7 8" id="KW-0927">Auxin signaling pathway</keyword>
<gene>
    <name evidence="11" type="ORF">OLEA9_A035212</name>
</gene>
<organism evidence="11 12">
    <name type="scientific">Olea europaea subsp. europaea</name>
    <dbReference type="NCBI Taxonomy" id="158383"/>
    <lineage>
        <taxon>Eukaryota</taxon>
        <taxon>Viridiplantae</taxon>
        <taxon>Streptophyta</taxon>
        <taxon>Embryophyta</taxon>
        <taxon>Tracheophyta</taxon>
        <taxon>Spermatophyta</taxon>
        <taxon>Magnoliopsida</taxon>
        <taxon>eudicotyledons</taxon>
        <taxon>Gunneridae</taxon>
        <taxon>Pentapetalae</taxon>
        <taxon>asterids</taxon>
        <taxon>lamiids</taxon>
        <taxon>Lamiales</taxon>
        <taxon>Oleaceae</taxon>
        <taxon>Oleeae</taxon>
        <taxon>Olea</taxon>
    </lineage>
</organism>
<dbReference type="PANTHER" id="PTHR31734:SF6">
    <property type="entry name" value="AUXIN-RESPONSIVE PROTEIN IAA11"/>
    <property type="match status" value="1"/>
</dbReference>
<dbReference type="OrthoDB" id="773336at2759"/>
<comment type="subcellular location">
    <subcellularLocation>
        <location evidence="1 8">Nucleus</location>
    </subcellularLocation>
</comment>
<name>A0A8S0SGD2_OLEEU</name>
<comment type="caution">
    <text evidence="11">The sequence shown here is derived from an EMBL/GenBank/DDBJ whole genome shotgun (WGS) entry which is preliminary data.</text>
</comment>
<keyword evidence="3 8" id="KW-0678">Repressor</keyword>
<evidence type="ECO:0000256" key="3">
    <source>
        <dbReference type="ARBA" id="ARBA00022491"/>
    </source>
</evidence>
<evidence type="ECO:0000256" key="1">
    <source>
        <dbReference type="ARBA" id="ARBA00004123"/>
    </source>
</evidence>
<evidence type="ECO:0000313" key="11">
    <source>
        <dbReference type="EMBL" id="CAA2992082.1"/>
    </source>
</evidence>
<dbReference type="PROSITE" id="PS51745">
    <property type="entry name" value="PB1"/>
    <property type="match status" value="1"/>
</dbReference>
<evidence type="ECO:0000259" key="10">
    <source>
        <dbReference type="PROSITE" id="PS51745"/>
    </source>
</evidence>
<evidence type="ECO:0000256" key="9">
    <source>
        <dbReference type="SAM" id="MobiDB-lite"/>
    </source>
</evidence>
<dbReference type="GO" id="GO:0005634">
    <property type="term" value="C:nucleus"/>
    <property type="evidence" value="ECO:0007669"/>
    <property type="project" value="UniProtKB-SubCell"/>
</dbReference>
<sequence length="372" mass="40004">MAIGDIWVPDNHYFHHLATPLSHLSPLFFSLPPSLFCSQKTSLHSRLSYKKSLNIPFLVIFLDVMEPTLGLLGGIGAGGGGGRGGGGAGSAALSCDQTGLNVPNSEKDYMDISKESELELGLGLSLCSGGGGGVEAKGKGSAWSEYGRILTAKDFPNGFSAGSGRAAAGTKRAAADSVGSAEGGSPSTGVSSQVVGWPPIRAYRMNTLVNQAKTSNTEDGEGVGRDEKKENSKKKINHGNDKNDSTIKERDHLGYVKVNMDGLPIGRKVDLKAHTSYETLAQTLEEMFFKHPSRKIRSGKEQSMQPFKLLDGSAEFVLTYEDKEGDWMLVGDVPWGMFLSTVKRLRIMKISEANGLAPKFHKRNEKQRARAI</sequence>
<dbReference type="Gramene" id="OE9A035212T5">
    <property type="protein sequence ID" value="OE9A035212C5"/>
    <property type="gene ID" value="OE9A035212"/>
</dbReference>
<dbReference type="InterPro" id="IPR033389">
    <property type="entry name" value="AUX/IAA_dom"/>
</dbReference>
<accession>A0A8S0SGD2</accession>
<keyword evidence="4 8" id="KW-0805">Transcription regulation</keyword>
<comment type="subunit">
    <text evidence="8">Homodimers and heterodimers.</text>
</comment>
<feature type="region of interest" description="Disordered" evidence="9">
    <location>
        <begin position="211"/>
        <end position="246"/>
    </location>
</feature>
<evidence type="ECO:0000256" key="7">
    <source>
        <dbReference type="ARBA" id="ARBA00023294"/>
    </source>
</evidence>
<evidence type="ECO:0000256" key="5">
    <source>
        <dbReference type="ARBA" id="ARBA00023163"/>
    </source>
</evidence>
<reference evidence="11 12" key="1">
    <citation type="submission" date="2019-12" db="EMBL/GenBank/DDBJ databases">
        <authorList>
            <person name="Alioto T."/>
            <person name="Alioto T."/>
            <person name="Gomez Garrido J."/>
        </authorList>
    </citation>
    <scope>NUCLEOTIDE SEQUENCE [LARGE SCALE GENOMIC DNA]</scope>
</reference>
<dbReference type="Gene3D" id="3.10.20.90">
    <property type="entry name" value="Phosphatidylinositol 3-kinase Catalytic Subunit, Chain A, domain 1"/>
    <property type="match status" value="1"/>
</dbReference>
<dbReference type="GO" id="GO:0006355">
    <property type="term" value="P:regulation of DNA-templated transcription"/>
    <property type="evidence" value="ECO:0007669"/>
    <property type="project" value="InterPro"/>
</dbReference>
<dbReference type="SUPFAM" id="SSF54277">
    <property type="entry name" value="CAD &amp; PB1 domains"/>
    <property type="match status" value="1"/>
</dbReference>
<evidence type="ECO:0000256" key="6">
    <source>
        <dbReference type="ARBA" id="ARBA00023242"/>
    </source>
</evidence>
<dbReference type="AlphaFoldDB" id="A0A8S0SGD2"/>
<keyword evidence="5 8" id="KW-0804">Transcription</keyword>